<dbReference type="EnsemblPlants" id="Pp3c2_28830V3.1">
    <property type="protein sequence ID" value="Pp3c2_28830V3.1"/>
    <property type="gene ID" value="Pp3c2_28830"/>
</dbReference>
<reference evidence="2 4" key="1">
    <citation type="journal article" date="2008" name="Science">
        <title>The Physcomitrella genome reveals evolutionary insights into the conquest of land by plants.</title>
        <authorList>
            <person name="Rensing S."/>
            <person name="Lang D."/>
            <person name="Zimmer A."/>
            <person name="Terry A."/>
            <person name="Salamov A."/>
            <person name="Shapiro H."/>
            <person name="Nishiyama T."/>
            <person name="Perroud P.-F."/>
            <person name="Lindquist E."/>
            <person name="Kamisugi Y."/>
            <person name="Tanahashi T."/>
            <person name="Sakakibara K."/>
            <person name="Fujita T."/>
            <person name="Oishi K."/>
            <person name="Shin-I T."/>
            <person name="Kuroki Y."/>
            <person name="Toyoda A."/>
            <person name="Suzuki Y."/>
            <person name="Hashimoto A."/>
            <person name="Yamaguchi K."/>
            <person name="Sugano A."/>
            <person name="Kohara Y."/>
            <person name="Fujiyama A."/>
            <person name="Anterola A."/>
            <person name="Aoki S."/>
            <person name="Ashton N."/>
            <person name="Barbazuk W.B."/>
            <person name="Barker E."/>
            <person name="Bennetzen J."/>
            <person name="Bezanilla M."/>
            <person name="Blankenship R."/>
            <person name="Cho S.H."/>
            <person name="Dutcher S."/>
            <person name="Estelle M."/>
            <person name="Fawcett J.A."/>
            <person name="Gundlach H."/>
            <person name="Hanada K."/>
            <person name="Heyl A."/>
            <person name="Hicks K.A."/>
            <person name="Hugh J."/>
            <person name="Lohr M."/>
            <person name="Mayer K."/>
            <person name="Melkozernov A."/>
            <person name="Murata T."/>
            <person name="Nelson D."/>
            <person name="Pils B."/>
            <person name="Prigge M."/>
            <person name="Reiss B."/>
            <person name="Renner T."/>
            <person name="Rombauts S."/>
            <person name="Rushton P."/>
            <person name="Sanderfoot A."/>
            <person name="Schween G."/>
            <person name="Shiu S.-H."/>
            <person name="Stueber K."/>
            <person name="Theodoulou F.L."/>
            <person name="Tu H."/>
            <person name="Van de Peer Y."/>
            <person name="Verrier P.J."/>
            <person name="Waters E."/>
            <person name="Wood A."/>
            <person name="Yang L."/>
            <person name="Cove D."/>
            <person name="Cuming A."/>
            <person name="Hasebe M."/>
            <person name="Lucas S."/>
            <person name="Mishler D.B."/>
            <person name="Reski R."/>
            <person name="Grigoriev I."/>
            <person name="Quatrano R.S."/>
            <person name="Boore J.L."/>
        </authorList>
    </citation>
    <scope>NUCLEOTIDE SEQUENCE [LARGE SCALE GENOMIC DNA]</scope>
    <source>
        <strain evidence="3 4">cv. Gransden 2004</strain>
    </source>
</reference>
<evidence type="ECO:0000256" key="1">
    <source>
        <dbReference type="SAM" id="SignalP"/>
    </source>
</evidence>
<evidence type="ECO:0000313" key="4">
    <source>
        <dbReference type="Proteomes" id="UP000006727"/>
    </source>
</evidence>
<feature type="chain" id="PRO_5043158414" evidence="1">
    <location>
        <begin position="24"/>
        <end position="137"/>
    </location>
</feature>
<dbReference type="RefSeq" id="XP_073385885.1">
    <property type="nucleotide sequence ID" value="XM_073529784.1"/>
</dbReference>
<dbReference type="EnsemblPlants" id="Pp3c2_28830V3.2">
    <property type="protein sequence ID" value="Pp3c2_28830V3.2"/>
    <property type="gene ID" value="Pp3c2_28830"/>
</dbReference>
<dbReference type="OrthoDB" id="10404198at2759"/>
<reference evidence="2 4" key="2">
    <citation type="journal article" date="2018" name="Plant J.">
        <title>The Physcomitrella patens chromosome-scale assembly reveals moss genome structure and evolution.</title>
        <authorList>
            <person name="Lang D."/>
            <person name="Ullrich K.K."/>
            <person name="Murat F."/>
            <person name="Fuchs J."/>
            <person name="Jenkins J."/>
            <person name="Haas F.B."/>
            <person name="Piednoel M."/>
            <person name="Gundlach H."/>
            <person name="Van Bel M."/>
            <person name="Meyberg R."/>
            <person name="Vives C."/>
            <person name="Morata J."/>
            <person name="Symeonidi A."/>
            <person name="Hiss M."/>
            <person name="Muchero W."/>
            <person name="Kamisugi Y."/>
            <person name="Saleh O."/>
            <person name="Blanc G."/>
            <person name="Decker E.L."/>
            <person name="van Gessel N."/>
            <person name="Grimwood J."/>
            <person name="Hayes R.D."/>
            <person name="Graham S.W."/>
            <person name="Gunter L.E."/>
            <person name="McDaniel S.F."/>
            <person name="Hoernstein S.N.W."/>
            <person name="Larsson A."/>
            <person name="Li F.W."/>
            <person name="Perroud P.F."/>
            <person name="Phillips J."/>
            <person name="Ranjan P."/>
            <person name="Rokshar D.S."/>
            <person name="Rothfels C.J."/>
            <person name="Schneider L."/>
            <person name="Shu S."/>
            <person name="Stevenson D.W."/>
            <person name="Thummler F."/>
            <person name="Tillich M."/>
            <person name="Villarreal Aguilar J.C."/>
            <person name="Widiez T."/>
            <person name="Wong G.K."/>
            <person name="Wymore A."/>
            <person name="Zhang Y."/>
            <person name="Zimmer A.D."/>
            <person name="Quatrano R.S."/>
            <person name="Mayer K.F.X."/>
            <person name="Goodstein D."/>
            <person name="Casacuberta J.M."/>
            <person name="Vandepoele K."/>
            <person name="Reski R."/>
            <person name="Cuming A.C."/>
            <person name="Tuskan G.A."/>
            <person name="Maumus F."/>
            <person name="Salse J."/>
            <person name="Schmutz J."/>
            <person name="Rensing S.A."/>
        </authorList>
    </citation>
    <scope>NUCLEOTIDE SEQUENCE [LARGE SCALE GENOMIC DNA]</scope>
    <source>
        <strain evidence="3 4">cv. Gransden 2004</strain>
    </source>
</reference>
<dbReference type="AlphaFoldDB" id="A0A2K1L3F4"/>
<dbReference type="RefSeq" id="XP_024362785.1">
    <property type="nucleotide sequence ID" value="XM_024507017.2"/>
</dbReference>
<dbReference type="GeneID" id="112276053"/>
<keyword evidence="1" id="KW-0732">Signal</keyword>
<reference evidence="3" key="3">
    <citation type="submission" date="2020-12" db="UniProtKB">
        <authorList>
            <consortium name="EnsemblPlants"/>
        </authorList>
    </citation>
    <scope>IDENTIFICATION</scope>
</reference>
<dbReference type="Gramene" id="Pp3c2_28830V3.1">
    <property type="protein sequence ID" value="Pp3c2_28830V3.1"/>
    <property type="gene ID" value="Pp3c2_28830"/>
</dbReference>
<organism evidence="2">
    <name type="scientific">Physcomitrium patens</name>
    <name type="common">Spreading-leaved earth moss</name>
    <name type="synonym">Physcomitrella patens</name>
    <dbReference type="NCBI Taxonomy" id="3218"/>
    <lineage>
        <taxon>Eukaryota</taxon>
        <taxon>Viridiplantae</taxon>
        <taxon>Streptophyta</taxon>
        <taxon>Embryophyta</taxon>
        <taxon>Bryophyta</taxon>
        <taxon>Bryophytina</taxon>
        <taxon>Bryopsida</taxon>
        <taxon>Funariidae</taxon>
        <taxon>Funariales</taxon>
        <taxon>Funariaceae</taxon>
        <taxon>Physcomitrium</taxon>
    </lineage>
</organism>
<accession>A0A2K1L3F4</accession>
<name>A0A2K1L3F4_PHYPA</name>
<dbReference type="Gramene" id="Pp3c2_28830V3.2">
    <property type="protein sequence ID" value="Pp3c2_28830V3.2"/>
    <property type="gene ID" value="Pp3c2_28830"/>
</dbReference>
<gene>
    <name evidence="3" type="primary">LOC112276053</name>
    <name evidence="2" type="ORF">PHYPA_003339</name>
</gene>
<evidence type="ECO:0000313" key="2">
    <source>
        <dbReference type="EMBL" id="PNR60546.1"/>
    </source>
</evidence>
<proteinExistence type="predicted"/>
<evidence type="ECO:0000313" key="3">
    <source>
        <dbReference type="EnsemblPlants" id="Pp3c2_28830V3.1"/>
    </source>
</evidence>
<feature type="signal peptide" evidence="1">
    <location>
        <begin position="1"/>
        <end position="23"/>
    </location>
</feature>
<dbReference type="KEGG" id="ppp:112276053"/>
<protein>
    <submittedName>
        <fullName evidence="2 3">Uncharacterized protein</fullName>
    </submittedName>
</protein>
<keyword evidence="4" id="KW-1185">Reference proteome</keyword>
<dbReference type="Proteomes" id="UP000006727">
    <property type="component" value="Chromosome 2"/>
</dbReference>
<sequence>MTRLCEVVMWALVLLRAIYGIHADFIAPLCNADENSGLTTDCAQVIAYLQDLGSMDCCRQQYHSVNHCTTLHTSRTCRAQICGFLLHGITDRCQPCEIVAEYVRTLTNECAVSIDGVSRSGGAVVMKEDQGLIIVLL</sequence>
<dbReference type="EMBL" id="ABEU02000002">
    <property type="protein sequence ID" value="PNR60546.1"/>
    <property type="molecule type" value="Genomic_DNA"/>
</dbReference>